<dbReference type="EMBL" id="JBEXPZ010000014">
    <property type="protein sequence ID" value="MET9845331.1"/>
    <property type="molecule type" value="Genomic_DNA"/>
</dbReference>
<feature type="compositionally biased region" description="Polar residues" evidence="7">
    <location>
        <begin position="264"/>
        <end position="278"/>
    </location>
</feature>
<feature type="region of interest" description="Disordered" evidence="7">
    <location>
        <begin position="57"/>
        <end position="77"/>
    </location>
</feature>
<keyword evidence="2" id="KW-1003">Cell membrane</keyword>
<feature type="transmembrane region" description="Helical" evidence="8">
    <location>
        <begin position="294"/>
        <end position="320"/>
    </location>
</feature>
<keyword evidence="4 8" id="KW-1133">Transmembrane helix</keyword>
<evidence type="ECO:0000256" key="6">
    <source>
        <dbReference type="ARBA" id="ARBA00038076"/>
    </source>
</evidence>
<feature type="transmembrane region" description="Helical" evidence="8">
    <location>
        <begin position="757"/>
        <end position="782"/>
    </location>
</feature>
<dbReference type="PANTHER" id="PTHR30572:SF4">
    <property type="entry name" value="ABC TRANSPORTER PERMEASE YTRF"/>
    <property type="match status" value="1"/>
</dbReference>
<dbReference type="RefSeq" id="WP_355396118.1">
    <property type="nucleotide sequence ID" value="NZ_JBEGHN010000061.1"/>
</dbReference>
<dbReference type="Pfam" id="PF12704">
    <property type="entry name" value="MacB_PCD"/>
    <property type="match status" value="2"/>
</dbReference>
<feature type="domain" description="ABC3 transporter permease C-terminal" evidence="9">
    <location>
        <begin position="299"/>
        <end position="419"/>
    </location>
</feature>
<accession>A0ABV2UUV0</accession>
<evidence type="ECO:0000259" key="10">
    <source>
        <dbReference type="Pfam" id="PF12704"/>
    </source>
</evidence>
<dbReference type="Pfam" id="PF02687">
    <property type="entry name" value="FtsX"/>
    <property type="match status" value="2"/>
</dbReference>
<dbReference type="InterPro" id="IPR025857">
    <property type="entry name" value="MacB_PCD"/>
</dbReference>
<feature type="transmembrane region" description="Helical" evidence="8">
    <location>
        <begin position="521"/>
        <end position="541"/>
    </location>
</feature>
<name>A0ABV2UUV0_9ACTN</name>
<reference evidence="11 12" key="1">
    <citation type="submission" date="2024-06" db="EMBL/GenBank/DDBJ databases">
        <title>The Natural Products Discovery Center: Release of the First 8490 Sequenced Strains for Exploring Actinobacteria Biosynthetic Diversity.</title>
        <authorList>
            <person name="Kalkreuter E."/>
            <person name="Kautsar S.A."/>
            <person name="Yang D."/>
            <person name="Bader C.D."/>
            <person name="Teijaro C.N."/>
            <person name="Fluegel L."/>
            <person name="Davis C.M."/>
            <person name="Simpson J.R."/>
            <person name="Lauterbach L."/>
            <person name="Steele A.D."/>
            <person name="Gui C."/>
            <person name="Meng S."/>
            <person name="Li G."/>
            <person name="Viehrig K."/>
            <person name="Ye F."/>
            <person name="Su P."/>
            <person name="Kiefer A.F."/>
            <person name="Nichols A."/>
            <person name="Cepeda A.J."/>
            <person name="Yan W."/>
            <person name="Fan B."/>
            <person name="Jiang Y."/>
            <person name="Adhikari A."/>
            <person name="Zheng C.-J."/>
            <person name="Schuster L."/>
            <person name="Cowan T.M."/>
            <person name="Smanski M.J."/>
            <person name="Chevrette M.G."/>
            <person name="De Carvalho L.P.S."/>
            <person name="Shen B."/>
        </authorList>
    </citation>
    <scope>NUCLEOTIDE SEQUENCE [LARGE SCALE GENOMIC DNA]</scope>
    <source>
        <strain evidence="11 12">NPDC006434</strain>
    </source>
</reference>
<dbReference type="InterPro" id="IPR003838">
    <property type="entry name" value="ABC3_permease_C"/>
</dbReference>
<feature type="transmembrane region" description="Helical" evidence="8">
    <location>
        <begin position="847"/>
        <end position="870"/>
    </location>
</feature>
<feature type="transmembrane region" description="Helical" evidence="8">
    <location>
        <begin position="807"/>
        <end position="827"/>
    </location>
</feature>
<comment type="subcellular location">
    <subcellularLocation>
        <location evidence="1">Cell membrane</location>
        <topology evidence="1">Multi-pass membrane protein</topology>
    </subcellularLocation>
</comment>
<feature type="region of interest" description="Disordered" evidence="7">
    <location>
        <begin position="245"/>
        <end position="278"/>
    </location>
</feature>
<feature type="transmembrane region" description="Helical" evidence="8">
    <location>
        <begin position="389"/>
        <end position="411"/>
    </location>
</feature>
<feature type="domain" description="MacB-like periplasmic core" evidence="10">
    <location>
        <begin position="524"/>
        <end position="724"/>
    </location>
</feature>
<evidence type="ECO:0000256" key="5">
    <source>
        <dbReference type="ARBA" id="ARBA00023136"/>
    </source>
</evidence>
<evidence type="ECO:0000256" key="2">
    <source>
        <dbReference type="ARBA" id="ARBA00022475"/>
    </source>
</evidence>
<evidence type="ECO:0000256" key="4">
    <source>
        <dbReference type="ARBA" id="ARBA00022989"/>
    </source>
</evidence>
<comment type="similarity">
    <text evidence="6">Belongs to the ABC-4 integral membrane protein family.</text>
</comment>
<dbReference type="InterPro" id="IPR050250">
    <property type="entry name" value="Macrolide_Exporter_MacB"/>
</dbReference>
<evidence type="ECO:0000256" key="3">
    <source>
        <dbReference type="ARBA" id="ARBA00022692"/>
    </source>
</evidence>
<organism evidence="11 12">
    <name type="scientific">Streptomyces ossamyceticus</name>
    <dbReference type="NCBI Taxonomy" id="249581"/>
    <lineage>
        <taxon>Bacteria</taxon>
        <taxon>Bacillati</taxon>
        <taxon>Actinomycetota</taxon>
        <taxon>Actinomycetes</taxon>
        <taxon>Kitasatosporales</taxon>
        <taxon>Streptomycetaceae</taxon>
        <taxon>Streptomyces</taxon>
    </lineage>
</organism>
<keyword evidence="3 8" id="KW-0812">Transmembrane</keyword>
<evidence type="ECO:0000313" key="12">
    <source>
        <dbReference type="Proteomes" id="UP001550210"/>
    </source>
</evidence>
<dbReference type="PANTHER" id="PTHR30572">
    <property type="entry name" value="MEMBRANE COMPONENT OF TRANSPORTER-RELATED"/>
    <property type="match status" value="1"/>
</dbReference>
<keyword evidence="5 8" id="KW-0472">Membrane</keyword>
<proteinExistence type="inferred from homology"/>
<evidence type="ECO:0000259" key="9">
    <source>
        <dbReference type="Pfam" id="PF02687"/>
    </source>
</evidence>
<gene>
    <name evidence="11" type="ORF">ABZZ21_12245</name>
</gene>
<comment type="caution">
    <text evidence="11">The sequence shown here is derived from an EMBL/GenBank/DDBJ whole genome shotgun (WGS) entry which is preliminary data.</text>
</comment>
<feature type="domain" description="MacB-like periplasmic core" evidence="10">
    <location>
        <begin position="19"/>
        <end position="234"/>
    </location>
</feature>
<feature type="transmembrane region" description="Helical" evidence="8">
    <location>
        <begin position="436"/>
        <end position="455"/>
    </location>
</feature>
<evidence type="ECO:0000256" key="7">
    <source>
        <dbReference type="SAM" id="MobiDB-lite"/>
    </source>
</evidence>
<sequence length="884" mass="91424">MSVMKTSMRNFFAHKGRMALSAVAVMLSVAFVTGTLVFTDTMGTTFDKLFAATSSDVTVSADGGEPDEVSRTGRPDSLPASLVKEVAAVEGARSAEGAVSSMDVTVVDRDNKNMGSSTGAPTIAGNWTKNDLRSMEITSGHAPRGPTQVMVDADTADKHGLKLGDELRTITVSGDITARIVGIASFKVTNPGAAVVFFDTATAQRGLLGATGRFTQVNVTAEAGVSDTRLKRNVSSALAALTARTEQGGQGGQSAKGEQGAKGEQQTAYKVRTQQETADANRSDVDEFMNVIKYGMLGFAGIAFLVGVFLIINTFSMLVAQRTREIGLMRAVGSSRGQVNRSVLVEATLLGVLGSLIGVGAGVGLAVGLMKLMSAVGMELSTRDLTVHWTTPATGMLLGIVVTVLASYLPARRAGKVSPMAALRDAGTPADGKAGLVRGLVGLALTGAGAFALYLAATADQAKQGSMILGVGIVLSLIGFVVIGPLLAGGVVRVLSAVLLRAFGPVGRMAERNALRNPRRTGATGAALMIGLALVACLSVVGSSMVTSATAELDKSVGADFIITAGNGGKPLNPATVKAVEGVEGLGHVTRMKETPAKVTAPDGTSESGQLLAAEATYAEDLRRETVSGDLAAAYGADAMSVGSEFAEKAGVKVGDTLTVAFDGGRTAKLRLAAITSDDTGLDQGAMYTNLTTVERYVPAERLPLDTALLAKADEGSKDRAYAALKTAVAKDPTVKVMDQTDYKQALQDQVGQLLNMVYGLLALAIVVAILGVVNTLALSVVERTREIGLMRAIGLSRRQLRRMIRLESVVIALFGALLGLGLGMGWGATAQRLLALEGLEVLDIPWPTIIGVFIGSAFVGLFAALVPAFRAGRMNVLNAIATD</sequence>
<evidence type="ECO:0000256" key="1">
    <source>
        <dbReference type="ARBA" id="ARBA00004651"/>
    </source>
</evidence>
<protein>
    <submittedName>
        <fullName evidence="11">FtsX-like permease family protein</fullName>
    </submittedName>
</protein>
<keyword evidence="12" id="KW-1185">Reference proteome</keyword>
<feature type="transmembrane region" description="Helical" evidence="8">
    <location>
        <begin position="343"/>
        <end position="369"/>
    </location>
</feature>
<dbReference type="Proteomes" id="UP001550210">
    <property type="component" value="Unassembled WGS sequence"/>
</dbReference>
<feature type="domain" description="ABC3 transporter permease C-terminal" evidence="9">
    <location>
        <begin position="761"/>
        <end position="876"/>
    </location>
</feature>
<evidence type="ECO:0000256" key="8">
    <source>
        <dbReference type="SAM" id="Phobius"/>
    </source>
</evidence>
<evidence type="ECO:0000313" key="11">
    <source>
        <dbReference type="EMBL" id="MET9845331.1"/>
    </source>
</evidence>
<feature type="transmembrane region" description="Helical" evidence="8">
    <location>
        <begin position="467"/>
        <end position="500"/>
    </location>
</feature>